<evidence type="ECO:0000313" key="3">
    <source>
        <dbReference type="EMBL" id="QSB44323.1"/>
    </source>
</evidence>
<dbReference type="Proteomes" id="UP000663637">
    <property type="component" value="Chromosome"/>
</dbReference>
<feature type="domain" description="Virulence-associated protein E-like" evidence="2">
    <location>
        <begin position="106"/>
        <end position="321"/>
    </location>
</feature>
<sequence length="407" mass="46427">MTNNTKSLRRLPRDAFPDSPTSPMGKIPTTLDNIRFLLNECGIDLHFDVIKKVIHVRHGELELDEAELISLANLNGLGSNQFPDFIAALARRDPINPVADWILGTPWDGKDRLSALYATVTVQEGYPPQLRDALLYRWLVACVAAALEPKRFAGRGVLTFQGAQGIGKTRWLKQLVPEDRANKWIKLDHHMDGSKDALFGAITHWLVELGELETSFRRNVGRLKGILTRDCDKLRLPYARSPIELDRRTVFAATVNDWNFLIDKTGNTRWWTIAVEELDYNHTIDMQQVFAQIAVDYRNGAQWWLTGAEQAQLEELNSLHQAASVIEERILERIDTRNRRPRYLTATKVLEEIGFSFPSNSKAKEAGAVLRSIYGPPKKINGIMKWRVALLDVDMAEWQAREDEEEY</sequence>
<dbReference type="PANTHER" id="PTHR34985">
    <property type="entry name" value="SLR0554 PROTEIN"/>
    <property type="match status" value="1"/>
</dbReference>
<accession>A0ABX7K8S9</accession>
<proteinExistence type="predicted"/>
<reference evidence="3 4" key="1">
    <citation type="submission" date="2020-09" db="EMBL/GenBank/DDBJ databases">
        <title>Complete genome sequence of altererythrobacter flavus SS-21NJ, isolated from Dongying oil sludge in Shandong province.</title>
        <authorList>
            <person name="Sun S."/>
            <person name="Zhang Z."/>
        </authorList>
    </citation>
    <scope>NUCLEOTIDE SEQUENCE [LARGE SCALE GENOMIC DNA]</scope>
    <source>
        <strain evidence="3 4">SS-21NJ</strain>
    </source>
</reference>
<organism evidence="3 4">
    <name type="scientific">Tsuneonella flava</name>
    <dbReference type="NCBI Taxonomy" id="2055955"/>
    <lineage>
        <taxon>Bacteria</taxon>
        <taxon>Pseudomonadati</taxon>
        <taxon>Pseudomonadota</taxon>
        <taxon>Alphaproteobacteria</taxon>
        <taxon>Sphingomonadales</taxon>
        <taxon>Erythrobacteraceae</taxon>
        <taxon>Tsuneonella</taxon>
    </lineage>
</organism>
<dbReference type="Pfam" id="PF05272">
    <property type="entry name" value="VapE-like_dom"/>
    <property type="match status" value="1"/>
</dbReference>
<dbReference type="RefSeq" id="WP_205441690.1">
    <property type="nucleotide sequence ID" value="NZ_CP061510.1"/>
</dbReference>
<evidence type="ECO:0000259" key="2">
    <source>
        <dbReference type="Pfam" id="PF05272"/>
    </source>
</evidence>
<dbReference type="PANTHER" id="PTHR34985:SF1">
    <property type="entry name" value="SLR0554 PROTEIN"/>
    <property type="match status" value="1"/>
</dbReference>
<evidence type="ECO:0000313" key="4">
    <source>
        <dbReference type="Proteomes" id="UP000663637"/>
    </source>
</evidence>
<evidence type="ECO:0000256" key="1">
    <source>
        <dbReference type="SAM" id="MobiDB-lite"/>
    </source>
</evidence>
<name>A0ABX7K8S9_9SPHN</name>
<protein>
    <recommendedName>
        <fullName evidence="2">Virulence-associated protein E-like domain-containing protein</fullName>
    </recommendedName>
</protein>
<dbReference type="InterPro" id="IPR007936">
    <property type="entry name" value="VapE-like_dom"/>
</dbReference>
<gene>
    <name evidence="3" type="ORF">IDJ81_13540</name>
</gene>
<feature type="region of interest" description="Disordered" evidence="1">
    <location>
        <begin position="1"/>
        <end position="24"/>
    </location>
</feature>
<dbReference type="EMBL" id="CP061510">
    <property type="protein sequence ID" value="QSB44323.1"/>
    <property type="molecule type" value="Genomic_DNA"/>
</dbReference>
<keyword evidence="4" id="KW-1185">Reference proteome</keyword>